<evidence type="ECO:0000313" key="2">
    <source>
        <dbReference type="Proteomes" id="UP000219167"/>
    </source>
</evidence>
<dbReference type="EMBL" id="OBQD01000024">
    <property type="protein sequence ID" value="SOC46775.1"/>
    <property type="molecule type" value="Genomic_DNA"/>
</dbReference>
<name>A0A285UY01_9HYPH</name>
<accession>A0A285UY01</accession>
<protein>
    <submittedName>
        <fullName evidence="1">Uncharacterized protein</fullName>
    </submittedName>
</protein>
<reference evidence="1 2" key="1">
    <citation type="submission" date="2017-08" db="EMBL/GenBank/DDBJ databases">
        <authorList>
            <person name="de Groot N.N."/>
        </authorList>
    </citation>
    <scope>NUCLEOTIDE SEQUENCE [LARGE SCALE GENOMIC DNA]</scope>
    <source>
        <strain evidence="1 2">JC85</strain>
    </source>
</reference>
<dbReference type="RefSeq" id="WP_097142773.1">
    <property type="nucleotide sequence ID" value="NZ_OBQD01000024.1"/>
</dbReference>
<proteinExistence type="predicted"/>
<dbReference type="OrthoDB" id="7859953at2"/>
<gene>
    <name evidence="1" type="ORF">SAMN05892877_12435</name>
</gene>
<dbReference type="AlphaFoldDB" id="A0A285UY01"/>
<dbReference type="Proteomes" id="UP000219167">
    <property type="component" value="Unassembled WGS sequence"/>
</dbReference>
<organism evidence="1 2">
    <name type="scientific">Rhizobium subbaraonis</name>
    <dbReference type="NCBI Taxonomy" id="908946"/>
    <lineage>
        <taxon>Bacteria</taxon>
        <taxon>Pseudomonadati</taxon>
        <taxon>Pseudomonadota</taxon>
        <taxon>Alphaproteobacteria</taxon>
        <taxon>Hyphomicrobiales</taxon>
        <taxon>Rhizobiaceae</taxon>
        <taxon>Rhizobium/Agrobacterium group</taxon>
        <taxon>Rhizobium</taxon>
    </lineage>
</organism>
<keyword evidence="2" id="KW-1185">Reference proteome</keyword>
<sequence>MSTVLSHERLKTYLVCYGSENGFWLCKADDRDHAVEQFESAGIDGEINDVFECVPPTNRYLVRQRRAMWVCFVQKVEAEDDDAAVNVFQDRFNPQHSFIEGAVQRLERGPIAVFDRRDFPRVRDVVDAD</sequence>
<evidence type="ECO:0000313" key="1">
    <source>
        <dbReference type="EMBL" id="SOC46775.1"/>
    </source>
</evidence>